<evidence type="ECO:0000256" key="2">
    <source>
        <dbReference type="ARBA" id="ARBA00023015"/>
    </source>
</evidence>
<comment type="similarity">
    <text evidence="1">Belongs to the LysR transcriptional regulatory family.</text>
</comment>
<dbReference type="InterPro" id="IPR005119">
    <property type="entry name" value="LysR_subst-bd"/>
</dbReference>
<evidence type="ECO:0000256" key="4">
    <source>
        <dbReference type="ARBA" id="ARBA00023163"/>
    </source>
</evidence>
<comment type="caution">
    <text evidence="6">The sequence shown here is derived from an EMBL/GenBank/DDBJ whole genome shotgun (WGS) entry which is preliminary data.</text>
</comment>
<keyword evidence="7" id="KW-1185">Reference proteome</keyword>
<dbReference type="PANTHER" id="PTHR30579">
    <property type="entry name" value="TRANSCRIPTIONAL REGULATOR"/>
    <property type="match status" value="1"/>
</dbReference>
<dbReference type="EMBL" id="CBSY010000153">
    <property type="protein sequence ID" value="CDH19892.1"/>
    <property type="molecule type" value="Genomic_DNA"/>
</dbReference>
<evidence type="ECO:0000256" key="1">
    <source>
        <dbReference type="ARBA" id="ARBA00009437"/>
    </source>
</evidence>
<dbReference type="InterPro" id="IPR050176">
    <property type="entry name" value="LTTR"/>
</dbReference>
<dbReference type="PANTHER" id="PTHR30579:SF3">
    <property type="entry name" value="TRANSCRIPTIONAL REGULATORY PROTEIN"/>
    <property type="match status" value="1"/>
</dbReference>
<evidence type="ECO:0000259" key="5">
    <source>
        <dbReference type="PROSITE" id="PS50931"/>
    </source>
</evidence>
<dbReference type="HOGENOM" id="CLU_039613_2_1_6"/>
<dbReference type="Pfam" id="PF03466">
    <property type="entry name" value="LysR_substrate"/>
    <property type="match status" value="1"/>
</dbReference>
<dbReference type="Gene3D" id="1.10.10.10">
    <property type="entry name" value="Winged helix-like DNA-binding domain superfamily/Winged helix DNA-binding domain"/>
    <property type="match status" value="1"/>
</dbReference>
<dbReference type="Gene3D" id="3.40.190.290">
    <property type="match status" value="1"/>
</dbReference>
<dbReference type="SUPFAM" id="SSF46785">
    <property type="entry name" value="Winged helix' DNA-binding domain"/>
    <property type="match status" value="1"/>
</dbReference>
<proteinExistence type="inferred from homology"/>
<dbReference type="GO" id="GO:0003677">
    <property type="term" value="F:DNA binding"/>
    <property type="evidence" value="ECO:0007669"/>
    <property type="project" value="UniProtKB-KW"/>
</dbReference>
<reference evidence="6" key="1">
    <citation type="submission" date="2013-07" db="EMBL/GenBank/DDBJ databases">
        <title>Sub-species coevolution in mutualistic symbiosis.</title>
        <authorList>
            <person name="Murfin K."/>
            <person name="Klassen J."/>
            <person name="Lee M."/>
            <person name="Forst S."/>
            <person name="Stock P."/>
            <person name="Goodrich-Blair H."/>
        </authorList>
    </citation>
    <scope>NUCLEOTIDE SEQUENCE [LARGE SCALE GENOMIC DNA]</scope>
    <source>
        <strain evidence="6">Kraussei Quebec</strain>
    </source>
</reference>
<dbReference type="SUPFAM" id="SSF53850">
    <property type="entry name" value="Periplasmic binding protein-like II"/>
    <property type="match status" value="1"/>
</dbReference>
<dbReference type="AlphaFoldDB" id="A0A077PGV7"/>
<keyword evidence="2" id="KW-0805">Transcription regulation</keyword>
<sequence length="322" mass="35953">MQTKIEINFPKMKNKTAQSLVWDDIRVFLAIARTGTLSRAADVLKIGIATVSRKIERLETTFGMPLFLRHQAGYRLTEDGKELLEKAKAMEIAASSFLLEADTRIAISGKVRLATTETFASDLVIPSLPTLQKNYPDLTLEITTDIHTVDLHRRDADLALRIVRPKRGHVTVRQLGKLGFGLYGNKDYLATCSPDILRGEYEKARFIGWAETYSYLPSFRWTEKNLKSRPLSVATTSLNAQLAAVKAGLGLAVLPHFIVQDTELQCISHDLGIDQSIWLVIQADLAHSPRIRKVADFLAEIVFQNQGKLSRQTGINSVILPD</sequence>
<name>A0A077PGV7_XENBV</name>
<dbReference type="InterPro" id="IPR036388">
    <property type="entry name" value="WH-like_DNA-bd_sf"/>
</dbReference>
<dbReference type="PROSITE" id="PS50931">
    <property type="entry name" value="HTH_LYSR"/>
    <property type="match status" value="1"/>
</dbReference>
<accession>A0A077PGV7</accession>
<evidence type="ECO:0000256" key="3">
    <source>
        <dbReference type="ARBA" id="ARBA00023125"/>
    </source>
</evidence>
<organism evidence="6 7">
    <name type="scientific">Xenorhabdus bovienii str. kraussei Quebec</name>
    <dbReference type="NCBI Taxonomy" id="1398203"/>
    <lineage>
        <taxon>Bacteria</taxon>
        <taxon>Pseudomonadati</taxon>
        <taxon>Pseudomonadota</taxon>
        <taxon>Gammaproteobacteria</taxon>
        <taxon>Enterobacterales</taxon>
        <taxon>Morganellaceae</taxon>
        <taxon>Xenorhabdus</taxon>
    </lineage>
</organism>
<dbReference type="Proteomes" id="UP000028500">
    <property type="component" value="Unassembled WGS sequence"/>
</dbReference>
<dbReference type="Pfam" id="PF00126">
    <property type="entry name" value="HTH_1"/>
    <property type="match status" value="1"/>
</dbReference>
<gene>
    <name evidence="6" type="ORF">XBKQ1_2360005</name>
</gene>
<dbReference type="InterPro" id="IPR000847">
    <property type="entry name" value="LysR_HTH_N"/>
</dbReference>
<evidence type="ECO:0000313" key="6">
    <source>
        <dbReference type="EMBL" id="CDH19892.1"/>
    </source>
</evidence>
<evidence type="ECO:0000313" key="7">
    <source>
        <dbReference type="Proteomes" id="UP000028500"/>
    </source>
</evidence>
<keyword evidence="4" id="KW-0804">Transcription</keyword>
<protein>
    <submittedName>
        <fullName evidence="6">Putative transcriptional regulator (LysR family)</fullName>
    </submittedName>
</protein>
<feature type="domain" description="HTH lysR-type" evidence="5">
    <location>
        <begin position="20"/>
        <end position="77"/>
    </location>
</feature>
<keyword evidence="3" id="KW-0238">DNA-binding</keyword>
<dbReference type="InterPro" id="IPR036390">
    <property type="entry name" value="WH_DNA-bd_sf"/>
</dbReference>
<dbReference type="GO" id="GO:0003700">
    <property type="term" value="F:DNA-binding transcription factor activity"/>
    <property type="evidence" value="ECO:0007669"/>
    <property type="project" value="InterPro"/>
</dbReference>